<dbReference type="Pfam" id="PF00251">
    <property type="entry name" value="Glyco_hydro_32N"/>
    <property type="match status" value="3"/>
</dbReference>
<organism evidence="6 7">
    <name type="scientific">Corchorus olitorius</name>
    <dbReference type="NCBI Taxonomy" id="93759"/>
    <lineage>
        <taxon>Eukaryota</taxon>
        <taxon>Viridiplantae</taxon>
        <taxon>Streptophyta</taxon>
        <taxon>Embryophyta</taxon>
        <taxon>Tracheophyta</taxon>
        <taxon>Spermatophyta</taxon>
        <taxon>Magnoliopsida</taxon>
        <taxon>eudicotyledons</taxon>
        <taxon>Gunneridae</taxon>
        <taxon>Pentapetalae</taxon>
        <taxon>rosids</taxon>
        <taxon>malvids</taxon>
        <taxon>Malvales</taxon>
        <taxon>Malvaceae</taxon>
        <taxon>Grewioideae</taxon>
        <taxon>Apeibeae</taxon>
        <taxon>Corchorus</taxon>
    </lineage>
</organism>
<reference evidence="7" key="1">
    <citation type="submission" date="2013-09" db="EMBL/GenBank/DDBJ databases">
        <title>Corchorus olitorius genome sequencing.</title>
        <authorList>
            <person name="Alam M."/>
            <person name="Haque M.S."/>
            <person name="Islam M.S."/>
            <person name="Emdad E.M."/>
            <person name="Islam M.M."/>
            <person name="Ahmed B."/>
            <person name="Halim A."/>
            <person name="Hossen Q.M.M."/>
            <person name="Hossain M.Z."/>
            <person name="Ahmed R."/>
            <person name="Khan M.M."/>
            <person name="Islam R."/>
            <person name="Rashid M.M."/>
            <person name="Khan S.A."/>
            <person name="Rahman M.S."/>
            <person name="Alam M."/>
            <person name="Yahiya A.S."/>
            <person name="Khan M.S."/>
            <person name="Azam M.S."/>
            <person name="Haque T."/>
            <person name="Lashkar M.Z.H."/>
            <person name="Akhand A.I."/>
            <person name="Morshed G."/>
            <person name="Roy S."/>
            <person name="Uddin K.S."/>
            <person name="Rabeya T."/>
            <person name="Hossain A.S."/>
            <person name="Chowdhury A."/>
            <person name="Snigdha A.R."/>
            <person name="Mortoza M.S."/>
            <person name="Matin S.A."/>
            <person name="Hoque S.M.E."/>
            <person name="Islam M.K."/>
            <person name="Roy D.K."/>
            <person name="Haider R."/>
            <person name="Moosa M.M."/>
            <person name="Elias S.M."/>
            <person name="Hasan A.M."/>
            <person name="Jahan S."/>
            <person name="Shafiuddin M."/>
            <person name="Mahmood N."/>
            <person name="Shommy N.S."/>
        </authorList>
    </citation>
    <scope>NUCLEOTIDE SEQUENCE [LARGE SCALE GENOMIC DNA]</scope>
    <source>
        <strain evidence="7">cv. O-4</strain>
    </source>
</reference>
<keyword evidence="3" id="KW-0326">Glycosidase</keyword>
<feature type="domain" description="Glycosyl hydrolase family 32 C-terminal" evidence="5">
    <location>
        <begin position="322"/>
        <end position="496"/>
    </location>
</feature>
<dbReference type="CDD" id="cd18624">
    <property type="entry name" value="GH32_Fruct1-like"/>
    <property type="match status" value="3"/>
</dbReference>
<dbReference type="InterPro" id="IPR023296">
    <property type="entry name" value="Glyco_hydro_beta-prop_sf"/>
</dbReference>
<dbReference type="InterPro" id="IPR013189">
    <property type="entry name" value="Glyco_hydro_32_C"/>
</dbReference>
<evidence type="ECO:0000256" key="2">
    <source>
        <dbReference type="ARBA" id="ARBA00022801"/>
    </source>
</evidence>
<dbReference type="InterPro" id="IPR050551">
    <property type="entry name" value="Fructan_Metab_Enzymes"/>
</dbReference>
<feature type="domain" description="Glycosyl hydrolase family 32 N-terminal" evidence="4">
    <location>
        <begin position="8"/>
        <end position="318"/>
    </location>
</feature>
<dbReference type="EMBL" id="AWUE01017553">
    <property type="protein sequence ID" value="OMO86557.1"/>
    <property type="molecule type" value="Genomic_DNA"/>
</dbReference>
<dbReference type="Pfam" id="PF08244">
    <property type="entry name" value="Glyco_hydro_32C"/>
    <property type="match status" value="3"/>
</dbReference>
<keyword evidence="7" id="KW-1185">Reference proteome</keyword>
<dbReference type="Gene3D" id="2.60.120.560">
    <property type="entry name" value="Exo-inulinase, domain 1"/>
    <property type="match status" value="3"/>
</dbReference>
<accession>A0A1R3IVF1</accession>
<keyword evidence="2 6" id="KW-0378">Hydrolase</keyword>
<evidence type="ECO:0000313" key="7">
    <source>
        <dbReference type="Proteomes" id="UP000187203"/>
    </source>
</evidence>
<dbReference type="PANTHER" id="PTHR31953">
    <property type="entry name" value="BETA-FRUCTOFURANOSIDASE, INSOLUBLE ISOENZYME CWINV1-RELATED"/>
    <property type="match status" value="1"/>
</dbReference>
<dbReference type="PROSITE" id="PS00609">
    <property type="entry name" value="GLYCOSYL_HYDROL_F32"/>
    <property type="match status" value="1"/>
</dbReference>
<dbReference type="SUPFAM" id="SSF75005">
    <property type="entry name" value="Arabinanase/levansucrase/invertase"/>
    <property type="match status" value="3"/>
</dbReference>
<feature type="domain" description="Glycosyl hydrolase family 32 N-terminal" evidence="4">
    <location>
        <begin position="1058"/>
        <end position="1370"/>
    </location>
</feature>
<evidence type="ECO:0000313" key="6">
    <source>
        <dbReference type="EMBL" id="OMO86557.1"/>
    </source>
</evidence>
<sequence length="1578" mass="178151">MVDIDYTDPNGPMYYKGVYHLFYQYNPNGALFGETGMVWGHSASYDLVNWFGLENALVPSDPFDKVSCWSGSATILPGNKPVILYTGIDSNNNQVQNLATPKNLSDPLLREWVKYSGNSLMTPPEGVTGDNFRDPTTGWQGPDGTWRVIVGGWSNNQGMAILYESEDFVHWKKSQDPLYASAKTGMWECPDFFPVSINSSNGLDTSVMNNPGVRHVMKASFMEDWHDYYTVGNYDTEQQKFVPHADFTGTNQDLRFDYGKLYASKTFFDSKKDRRILWGWVNESDSTEDVLEKGWSGLQIVPRKIWLDGTGKQLLQWPVEEINTLRDNQVNVYDKKLESGSIFEVSGITASQADIEIMFELPQLEEAEFLNTNLVDPQLICDKEDASVNGGFGPFGVLALATKDLTEQTAIFFRVFRGEKGYVVLMCSDQKRSSLRNGLDKTTYGAFVDIDPSQEMISLRTLIDHSIIESFGGNGKSCITTRVYPKLAINNEAHLYVLLPAEDQQQPYRTGYHFQPPQNWMNDPNGPLYYKGVYHLFYQYNPNGALFGDTGMVWAHSVSYDLVNWFSLDHALIPSEPFDKVSCWSGSATILQGNKPVILYTGIDAENRQVQNLATPKNLSDPLLREWVKYSANPLMTPPDGVEKDNFRDPTTAWKDTDGTWRVIIGSWSNNLGMAMLYQSEDFVHWTKYQDPLYESGTAGMWECPDFFPVSINSTNGVDNFVPNSTVRHVMKASFAVNAHDYYIVGTYDTKLQKFLPDADFTGTSLDLRIDYGKFYASKTFFDSNKNRRILWGWVNESDSTEDDLEKGWSGLQSVPRKIWLDRTGKQLVQWPVEELNTLRDNQVDFYDKQLESGLMFEVSGITASQADIEIMFELPQLEEAEFLNTNLVDPQLICDKEDASVNGGFGPFGILALATKDLTERTAIFFRVFRGVKGYVVLMCSDQKRSSLRNGLDKTTYGAFVDIDPQQEMISLRSLIDHSIIESYGGNGKSCITTRVYPELAINNEAHLYVFNNGTKSVTISRLNAWSMNKARINCRGVQADNGMPLSTEQPYRTAYHFQPPKNWMNGPMYLNGVYHLFYQYNPYAAIWGNMTWGHSVSYDLINWIHLQHALSPVDPYDFNGVYSGSTTFISKGKPAILYTGVDTQNRQAQCLALPKNISDPFLKEWVKSPHNPLMKPINDIDPQFFRDPTTAWKGPDGLWRVLVGNQMNGHGTALLYRSKDFVTWSRSKVPLHSSNKTVMWECPDFYPVAINGKDGVETSSLDKSNKHVLKASFNQRDYYVLGKYKAQGDKFSVDKDFTNTKSDLSYDYGKFYASKTFFDSNKKRRVLWGWVNESDSQADDIKKGWSSVQSIPRTILLSKDGKQLIQWPIKEIEKLRTKKVSFNNKKLKGGSVLQVSGITASQADVSISFDLPNLKDAEVMNPSWVDPQLLCSSKKASVRGKAGPFGLLVLASKGLAEQTAVFFRVFKNHDKFVVLMCSDQSRSSLTDQGLDKTTYGAFINIDPSHEKISLRTLIDRSIVESFGGEGKACITARVYPKLAIDKEAYLYAFNNGTMDVTISSLKAWSLKKAQLVSATH</sequence>
<dbReference type="STRING" id="93759.A0A1R3IVF1"/>
<evidence type="ECO:0000259" key="5">
    <source>
        <dbReference type="Pfam" id="PF08244"/>
    </source>
</evidence>
<dbReference type="Gene3D" id="2.115.10.20">
    <property type="entry name" value="Glycosyl hydrolase domain, family 43"/>
    <property type="match status" value="3"/>
</dbReference>
<dbReference type="FunFam" id="2.60.120.560:FF:000002">
    <property type="entry name" value="Beta-fructofuranosidase, insoluble isoenzyme CWINV1"/>
    <property type="match status" value="3"/>
</dbReference>
<dbReference type="OrthoDB" id="202537at2759"/>
<dbReference type="InterPro" id="IPR018053">
    <property type="entry name" value="Glyco_hydro_32_AS"/>
</dbReference>
<dbReference type="Proteomes" id="UP000187203">
    <property type="component" value="Unassembled WGS sequence"/>
</dbReference>
<dbReference type="InterPro" id="IPR013148">
    <property type="entry name" value="Glyco_hydro_32_N"/>
</dbReference>
<protein>
    <submittedName>
        <fullName evidence="6">Glycoside hydrolase, family 32</fullName>
    </submittedName>
</protein>
<comment type="similarity">
    <text evidence="1">Belongs to the glycosyl hydrolase 32 family.</text>
</comment>
<dbReference type="SMART" id="SM00640">
    <property type="entry name" value="Glyco_32"/>
    <property type="match status" value="3"/>
</dbReference>
<feature type="domain" description="Glycosyl hydrolase family 32 C-terminal" evidence="5">
    <location>
        <begin position="835"/>
        <end position="1028"/>
    </location>
</feature>
<dbReference type="SUPFAM" id="SSF49899">
    <property type="entry name" value="Concanavalin A-like lectins/glucanases"/>
    <property type="match status" value="3"/>
</dbReference>
<dbReference type="InterPro" id="IPR001362">
    <property type="entry name" value="Glyco_hydro_32"/>
</dbReference>
<dbReference type="InterPro" id="IPR013320">
    <property type="entry name" value="ConA-like_dom_sf"/>
</dbReference>
<dbReference type="GO" id="GO:0004553">
    <property type="term" value="F:hydrolase activity, hydrolyzing O-glycosyl compounds"/>
    <property type="evidence" value="ECO:0007669"/>
    <property type="project" value="InterPro"/>
</dbReference>
<dbReference type="FunFam" id="2.115.10.20:FF:000001">
    <property type="entry name" value="Beta-fructofuranosidase, insoluble isoenzyme CWINV1"/>
    <property type="match status" value="1"/>
</dbReference>
<proteinExistence type="inferred from homology"/>
<evidence type="ECO:0000259" key="4">
    <source>
        <dbReference type="Pfam" id="PF00251"/>
    </source>
</evidence>
<gene>
    <name evidence="6" type="ORF">COLO4_21073</name>
</gene>
<evidence type="ECO:0000256" key="1">
    <source>
        <dbReference type="ARBA" id="ARBA00009902"/>
    </source>
</evidence>
<evidence type="ECO:0000256" key="3">
    <source>
        <dbReference type="ARBA" id="ARBA00023295"/>
    </source>
</evidence>
<feature type="domain" description="Glycosyl hydrolase family 32 C-terminal" evidence="5">
    <location>
        <begin position="1373"/>
        <end position="1567"/>
    </location>
</feature>
<dbReference type="GO" id="GO:0005975">
    <property type="term" value="P:carbohydrate metabolic process"/>
    <property type="evidence" value="ECO:0007669"/>
    <property type="project" value="InterPro"/>
</dbReference>
<name>A0A1R3IVF1_9ROSI</name>
<comment type="caution">
    <text evidence="6">The sequence shown here is derived from an EMBL/GenBank/DDBJ whole genome shotgun (WGS) entry which is preliminary data.</text>
</comment>
<feature type="domain" description="Glycosyl hydrolase family 32 N-terminal" evidence="4">
    <location>
        <begin position="513"/>
        <end position="832"/>
    </location>
</feature>